<dbReference type="AlphaFoldDB" id="A0A1M6MPL5"/>
<organism evidence="3 4">
    <name type="scientific">Hymenobacter daecheongensis DSM 21074</name>
    <dbReference type="NCBI Taxonomy" id="1121955"/>
    <lineage>
        <taxon>Bacteria</taxon>
        <taxon>Pseudomonadati</taxon>
        <taxon>Bacteroidota</taxon>
        <taxon>Cytophagia</taxon>
        <taxon>Cytophagales</taxon>
        <taxon>Hymenobacteraceae</taxon>
        <taxon>Hymenobacter</taxon>
    </lineage>
</organism>
<proteinExistence type="predicted"/>
<protein>
    <submittedName>
        <fullName evidence="3">RHS repeat-associated core domain-containing protein</fullName>
    </submittedName>
</protein>
<evidence type="ECO:0000313" key="4">
    <source>
        <dbReference type="Proteomes" id="UP000184418"/>
    </source>
</evidence>
<feature type="region of interest" description="Disordered" evidence="1">
    <location>
        <begin position="249"/>
        <end position="294"/>
    </location>
</feature>
<sequence length="294" mass="32417">MRYLYAFSLLLALGLGRPVHAQQPFERYGVKVKVATLSNGRFQEFFTNDSLRRIGSVVYDTRLRRVAYLLPPDSLVGHAKPDITSRWMSPDPLAEKFMYISPYAYGNNNPVRYMDPDGREIIDTKGNPVSVHINKNGSVTLGSNATADTRRVVKAMAMTPTGRARIDAINKSDIGIIFYVNDKEAPTGKKIVLGSTTPPRDPNSGIEGKEQKAISIYTDNIEKATAGETKDKTLKGLTMEQAIGAVASHESVHGVDKQQIALETSKPTPTETVREKKPDAVESQVANDIRKGRR</sequence>
<evidence type="ECO:0000256" key="2">
    <source>
        <dbReference type="SAM" id="SignalP"/>
    </source>
</evidence>
<dbReference type="Gene3D" id="2.180.10.10">
    <property type="entry name" value="RHS repeat-associated core"/>
    <property type="match status" value="1"/>
</dbReference>
<accession>A0A1M6MPL5</accession>
<dbReference type="EMBL" id="FQYN01000014">
    <property type="protein sequence ID" value="SHJ85233.1"/>
    <property type="molecule type" value="Genomic_DNA"/>
</dbReference>
<gene>
    <name evidence="3" type="ORF">SAMN02745146_0349</name>
</gene>
<feature type="signal peptide" evidence="2">
    <location>
        <begin position="1"/>
        <end position="21"/>
    </location>
</feature>
<reference evidence="3 4" key="1">
    <citation type="submission" date="2016-11" db="EMBL/GenBank/DDBJ databases">
        <authorList>
            <person name="Jaros S."/>
            <person name="Januszkiewicz K."/>
            <person name="Wedrychowicz H."/>
        </authorList>
    </citation>
    <scope>NUCLEOTIDE SEQUENCE [LARGE SCALE GENOMIC DNA]</scope>
    <source>
        <strain evidence="3 4">DSM 21074</strain>
    </source>
</reference>
<evidence type="ECO:0000313" key="3">
    <source>
        <dbReference type="EMBL" id="SHJ85233.1"/>
    </source>
</evidence>
<keyword evidence="2" id="KW-0732">Signal</keyword>
<dbReference type="Proteomes" id="UP000184418">
    <property type="component" value="Unassembled WGS sequence"/>
</dbReference>
<dbReference type="STRING" id="1121955.SAMN02745146_0349"/>
<dbReference type="RefSeq" id="WP_073112768.1">
    <property type="nucleotide sequence ID" value="NZ_FQYN01000014.1"/>
</dbReference>
<dbReference type="OrthoDB" id="878730at2"/>
<evidence type="ECO:0000256" key="1">
    <source>
        <dbReference type="SAM" id="MobiDB-lite"/>
    </source>
</evidence>
<feature type="compositionally biased region" description="Polar residues" evidence="1">
    <location>
        <begin position="261"/>
        <end position="271"/>
    </location>
</feature>
<keyword evidence="4" id="KW-1185">Reference proteome</keyword>
<feature type="chain" id="PRO_5012658007" evidence="2">
    <location>
        <begin position="22"/>
        <end position="294"/>
    </location>
</feature>
<name>A0A1M6MPL5_9BACT</name>